<dbReference type="Proteomes" id="UP000216363">
    <property type="component" value="Unassembled WGS sequence"/>
</dbReference>
<evidence type="ECO:0000313" key="1">
    <source>
        <dbReference type="EMBL" id="OYR31487.1"/>
    </source>
</evidence>
<organism evidence="1 2">
    <name type="scientific">Brucella lupini</name>
    <dbReference type="NCBI Taxonomy" id="255457"/>
    <lineage>
        <taxon>Bacteria</taxon>
        <taxon>Pseudomonadati</taxon>
        <taxon>Pseudomonadota</taxon>
        <taxon>Alphaproteobacteria</taxon>
        <taxon>Hyphomicrobiales</taxon>
        <taxon>Brucellaceae</taxon>
        <taxon>Brucella/Ochrobactrum group</taxon>
        <taxon>Brucella</taxon>
    </lineage>
</organism>
<proteinExistence type="predicted"/>
<gene>
    <name evidence="1" type="ORF">CES86_0980</name>
</gene>
<accession>A0A256GWC5</accession>
<protein>
    <submittedName>
        <fullName evidence="1">Uncharacterized protein</fullName>
    </submittedName>
</protein>
<reference evidence="1 2" key="1">
    <citation type="submission" date="2017-07" db="EMBL/GenBank/DDBJ databases">
        <title>Draft genome of Ochrobactrum lupini type strain LUP21.</title>
        <authorList>
            <person name="Krzyzanowska D.M."/>
            <person name="Jafra S."/>
        </authorList>
    </citation>
    <scope>NUCLEOTIDE SEQUENCE [LARGE SCALE GENOMIC DNA]</scope>
    <source>
        <strain evidence="1 2">LUP21</strain>
    </source>
</reference>
<comment type="caution">
    <text evidence="1">The sequence shown here is derived from an EMBL/GenBank/DDBJ whole genome shotgun (WGS) entry which is preliminary data.</text>
</comment>
<sequence length="46" mass="5116">MLFWPVLLFNEGNGVKAAEVARLKGEMQALERAAGQKGCNITFRSY</sequence>
<name>A0A256GWC5_9HYPH</name>
<dbReference type="AlphaFoldDB" id="A0A256GWC5"/>
<evidence type="ECO:0000313" key="2">
    <source>
        <dbReference type="Proteomes" id="UP000216363"/>
    </source>
</evidence>
<dbReference type="EMBL" id="NNRN01000038">
    <property type="protein sequence ID" value="OYR31487.1"/>
    <property type="molecule type" value="Genomic_DNA"/>
</dbReference>